<dbReference type="SUPFAM" id="SSF49899">
    <property type="entry name" value="Concanavalin A-like lectins/glucanases"/>
    <property type="match status" value="1"/>
</dbReference>
<dbReference type="EMBL" id="MU827783">
    <property type="protein sequence ID" value="KAJ7335989.1"/>
    <property type="molecule type" value="Genomic_DNA"/>
</dbReference>
<evidence type="ECO:0000313" key="10">
    <source>
        <dbReference type="Proteomes" id="UP001163046"/>
    </source>
</evidence>
<feature type="domain" description="Pentraxin (PTX)" evidence="8">
    <location>
        <begin position="189"/>
        <end position="394"/>
    </location>
</feature>
<proteinExistence type="predicted"/>
<evidence type="ECO:0000256" key="5">
    <source>
        <dbReference type="ARBA" id="ARBA00023180"/>
    </source>
</evidence>
<organism evidence="9 10">
    <name type="scientific">Desmophyllum pertusum</name>
    <dbReference type="NCBI Taxonomy" id="174260"/>
    <lineage>
        <taxon>Eukaryota</taxon>
        <taxon>Metazoa</taxon>
        <taxon>Cnidaria</taxon>
        <taxon>Anthozoa</taxon>
        <taxon>Hexacorallia</taxon>
        <taxon>Scleractinia</taxon>
        <taxon>Caryophylliina</taxon>
        <taxon>Caryophylliidae</taxon>
        <taxon>Desmophyllum</taxon>
    </lineage>
</organism>
<dbReference type="Gene3D" id="2.60.120.200">
    <property type="match status" value="1"/>
</dbReference>
<evidence type="ECO:0000259" key="7">
    <source>
        <dbReference type="PROSITE" id="PS50948"/>
    </source>
</evidence>
<feature type="domain" description="Apple" evidence="7">
    <location>
        <begin position="89"/>
        <end position="173"/>
    </location>
</feature>
<evidence type="ECO:0000256" key="3">
    <source>
        <dbReference type="ARBA" id="ARBA00022837"/>
    </source>
</evidence>
<keyword evidence="2" id="KW-0479">Metal-binding</keyword>
<evidence type="ECO:0000259" key="8">
    <source>
        <dbReference type="PROSITE" id="PS51828"/>
    </source>
</evidence>
<dbReference type="Gene3D" id="3.50.4.10">
    <property type="entry name" value="Hepatocyte Growth Factor"/>
    <property type="match status" value="1"/>
</dbReference>
<comment type="cofactor">
    <cofactor evidence="1">
        <name>Ca(2+)</name>
        <dbReference type="ChEBI" id="CHEBI:29108"/>
    </cofactor>
</comment>
<dbReference type="PRINTS" id="PR00895">
    <property type="entry name" value="PENTAXIN"/>
</dbReference>
<keyword evidence="3" id="KW-0106">Calcium</keyword>
<dbReference type="FunFam" id="2.60.120.200:FF:000012">
    <property type="entry name" value="neuronal pentraxin receptor"/>
    <property type="match status" value="1"/>
</dbReference>
<dbReference type="SUPFAM" id="SSF57414">
    <property type="entry name" value="Hairpin loop containing domain-like"/>
    <property type="match status" value="1"/>
</dbReference>
<dbReference type="GO" id="GO:0046872">
    <property type="term" value="F:metal ion binding"/>
    <property type="evidence" value="ECO:0007669"/>
    <property type="project" value="UniProtKB-KW"/>
</dbReference>
<comment type="caution">
    <text evidence="6">Lacks conserved residue(s) required for the propagation of feature annotation.</text>
</comment>
<evidence type="ECO:0000256" key="6">
    <source>
        <dbReference type="PROSITE-ProRule" id="PRU01172"/>
    </source>
</evidence>
<sequence length="396" mass="44770">MSHKLHMQYTTTINSSSSKAETRKETQTTYAVYHYNQFKIKQGRNKVIVSCNVTSCNFQDFFSNMKMLTAILSLLIIESTSADYVQPSCAAKSRIFIATEGHVLNGHVISTHNVNLIPECHELCLQTPLCLSYNYEYKSTSSSQVCEINDATERMCPGSLARKQGFKYYEEKDPMYTGPCPPSADDAGRNFQLSFPAKSVKYYVRFDLQRRASPLTAFTLCLWLKVADQDPQDRNTAIFSYSIPNQFNEILSYDYTNVRLYIADENRITNTAPNNDGHWHHICANWENVAGSWDLYIDGAHLANGDNLKKGHVIDNNGIFILGQEQDNYGGGFQQYQSFLGQMSGVNMWNRVLTADEILHMSTNCSYGIGNYLRWSDFVTGLHGGVSMTSPMTCFP</sequence>
<dbReference type="PROSITE" id="PS50948">
    <property type="entry name" value="PAN"/>
    <property type="match status" value="1"/>
</dbReference>
<dbReference type="OrthoDB" id="5947508at2759"/>
<dbReference type="InterPro" id="IPR001759">
    <property type="entry name" value="PTX_dom"/>
</dbReference>
<dbReference type="PROSITE" id="PS51828">
    <property type="entry name" value="PTX_2"/>
    <property type="match status" value="1"/>
</dbReference>
<reference evidence="9" key="1">
    <citation type="submission" date="2023-01" db="EMBL/GenBank/DDBJ databases">
        <title>Genome assembly of the deep-sea coral Lophelia pertusa.</title>
        <authorList>
            <person name="Herrera S."/>
            <person name="Cordes E."/>
        </authorList>
    </citation>
    <scope>NUCLEOTIDE SEQUENCE</scope>
    <source>
        <strain evidence="9">USNM1676648</strain>
        <tissue evidence="9">Polyp</tissue>
    </source>
</reference>
<keyword evidence="5" id="KW-0325">Glycoprotein</keyword>
<dbReference type="SMART" id="SM00159">
    <property type="entry name" value="PTX"/>
    <property type="match status" value="1"/>
</dbReference>
<dbReference type="AlphaFoldDB" id="A0A9W9YDH0"/>
<dbReference type="InterPro" id="IPR013320">
    <property type="entry name" value="ConA-like_dom_sf"/>
</dbReference>
<dbReference type="Proteomes" id="UP001163046">
    <property type="component" value="Unassembled WGS sequence"/>
</dbReference>
<gene>
    <name evidence="9" type="primary">NPTX1_6</name>
    <name evidence="9" type="ORF">OS493_013355</name>
</gene>
<evidence type="ECO:0000256" key="4">
    <source>
        <dbReference type="ARBA" id="ARBA00023157"/>
    </source>
</evidence>
<keyword evidence="10" id="KW-1185">Reference proteome</keyword>
<evidence type="ECO:0000256" key="2">
    <source>
        <dbReference type="ARBA" id="ARBA00022723"/>
    </source>
</evidence>
<evidence type="ECO:0000313" key="9">
    <source>
        <dbReference type="EMBL" id="KAJ7335989.1"/>
    </source>
</evidence>
<comment type="caution">
    <text evidence="9">The sequence shown here is derived from an EMBL/GenBank/DDBJ whole genome shotgun (WGS) entry which is preliminary data.</text>
</comment>
<dbReference type="CDD" id="cd01099">
    <property type="entry name" value="PAN_AP_HGF"/>
    <property type="match status" value="1"/>
</dbReference>
<keyword evidence="4" id="KW-1015">Disulfide bond</keyword>
<dbReference type="InterPro" id="IPR051360">
    <property type="entry name" value="Neuronal_Pentraxin_Related"/>
</dbReference>
<protein>
    <submittedName>
        <fullName evidence="9">Neuronal pentraxin-1</fullName>
    </submittedName>
</protein>
<evidence type="ECO:0000256" key="1">
    <source>
        <dbReference type="ARBA" id="ARBA00001913"/>
    </source>
</evidence>
<dbReference type="SMART" id="SM00473">
    <property type="entry name" value="PAN_AP"/>
    <property type="match status" value="1"/>
</dbReference>
<accession>A0A9W9YDH0</accession>
<dbReference type="PANTHER" id="PTHR19277">
    <property type="entry name" value="PENTRAXIN"/>
    <property type="match status" value="1"/>
</dbReference>
<dbReference type="Pfam" id="PF00354">
    <property type="entry name" value="Pentaxin"/>
    <property type="match status" value="1"/>
</dbReference>
<dbReference type="Pfam" id="PF00024">
    <property type="entry name" value="PAN_1"/>
    <property type="match status" value="1"/>
</dbReference>
<name>A0A9W9YDH0_9CNID</name>
<dbReference type="PANTHER" id="PTHR19277:SF161">
    <property type="entry name" value="LAMININ G DOMAIN-CONTAINING PROTEIN"/>
    <property type="match status" value="1"/>
</dbReference>
<dbReference type="InterPro" id="IPR003609">
    <property type="entry name" value="Pan_app"/>
</dbReference>